<feature type="transmembrane region" description="Helical" evidence="2">
    <location>
        <begin position="824"/>
        <end position="844"/>
    </location>
</feature>
<dbReference type="AlphaFoldDB" id="A0A6I4NU18"/>
<accession>A0A6I4NU18</accession>
<dbReference type="SUPFAM" id="SSF53850">
    <property type="entry name" value="Periplasmic binding protein-like II"/>
    <property type="match status" value="1"/>
</dbReference>
<comment type="caution">
    <text evidence="3">The sequence shown here is derived from an EMBL/GenBank/DDBJ whole genome shotgun (WGS) entry which is preliminary data.</text>
</comment>
<dbReference type="Proteomes" id="UP000438182">
    <property type="component" value="Unassembled WGS sequence"/>
</dbReference>
<keyword evidence="2" id="KW-0812">Transmembrane</keyword>
<dbReference type="Gene3D" id="3.40.190.10">
    <property type="entry name" value="Periplasmic binding protein-like II"/>
    <property type="match status" value="1"/>
</dbReference>
<dbReference type="EMBL" id="WSTA01000014">
    <property type="protein sequence ID" value="MWB97878.1"/>
    <property type="molecule type" value="Genomic_DNA"/>
</dbReference>
<keyword evidence="2" id="KW-1133">Transmembrane helix</keyword>
<evidence type="ECO:0000313" key="3">
    <source>
        <dbReference type="EMBL" id="MWB97878.1"/>
    </source>
</evidence>
<evidence type="ECO:0000256" key="2">
    <source>
        <dbReference type="SAM" id="Phobius"/>
    </source>
</evidence>
<gene>
    <name evidence="3" type="ORF">GB864_04845</name>
</gene>
<feature type="transmembrane region" description="Helical" evidence="2">
    <location>
        <begin position="12"/>
        <end position="37"/>
    </location>
</feature>
<reference evidence="3 4" key="1">
    <citation type="submission" date="2019-12" db="EMBL/GenBank/DDBJ databases">
        <authorList>
            <person name="Kim Y.S."/>
        </authorList>
    </citation>
    <scope>NUCLEOTIDE SEQUENCE [LARGE SCALE GENOMIC DNA]</scope>
    <source>
        <strain evidence="3 4">MMS17-SY077</strain>
    </source>
</reference>
<feature type="compositionally biased region" description="Low complexity" evidence="1">
    <location>
        <begin position="752"/>
        <end position="782"/>
    </location>
</feature>
<evidence type="ECO:0000256" key="1">
    <source>
        <dbReference type="SAM" id="MobiDB-lite"/>
    </source>
</evidence>
<protein>
    <submittedName>
        <fullName evidence="3">Uncharacterized protein</fullName>
    </submittedName>
</protein>
<keyword evidence="2" id="KW-0472">Membrane</keyword>
<keyword evidence="4" id="KW-1185">Reference proteome</keyword>
<dbReference type="RefSeq" id="WP_160423225.1">
    <property type="nucleotide sequence ID" value="NZ_WSTA01000014.1"/>
</dbReference>
<feature type="region of interest" description="Disordered" evidence="1">
    <location>
        <begin position="745"/>
        <end position="816"/>
    </location>
</feature>
<proteinExistence type="predicted"/>
<sequence>MQLARSTRRPTWIASGSVGLLTGALVFGLVALTGIVVESAPANAADSSAVTLTAAEQDHDLEHAPFPDLAVTVSQTQDLVAQGIRVSWTGGKKSTAPTAGSNGGTNFLQIFMCWGEDEQNPGRPDRTTCMYGGANSPGSTRDAYRNMSLDAIPAEDQAFSAPSAVSFLPPYTGIPFVARDGSRVDGVTTDPTTGAKSIDGTVNLNINPYFTANTTNEIPWVGSGNDGKGSVSFEVQTASQAPALGCGEAATSGGVTTGASCWLVILPRGVSDNGAANITQSGLFIESWKHALAVELDFEPVGSRCPVGAAERQLAGSELAALAVNSWQPAVCNQEGGSVYSLLTMPESDAVTAAATTVDAPLALTSNPLDLEGSDDPLKYAPIALTGVTISVAIDRRPNPFLELPDAYTDAARSPFTTVNLTPRLLAKLLSYSYLSALPNGTDTSYLDGTNLDTITKDPDFLAVNDVEWAAQDLAGPAIADVIVPQGRSDAARAVWAYIAADEDARDFMAGEPDPWGMVVNPYYSTDAAKNPSGYAFDLDRDDFPKADPVEATPANQGPINLVTWRPYANDLGTVAYLSLRGDGLLLGGWDPYSFPAKYTKGARMLPGNQALLGLTSTADAARYQVVTASLQNPSGKFVDPTNRSMLAAAEAMTANGESTTVLEFDPESTTAQTAGGAYPLTLPVYAAANPYGAGPELRTAYAKFIRYAAGTDGQTPGVETGRLPAGYAPIPAAWAQAADAAADAIEKGPVSTQQPSTGTGTNTGTSSSGSPLGGSTASSGSNGITPTVGGGGAAEQQPVASGAVSPSLNGSTTPVDPTTATSYVVPISLLAGTASAIVTLIVARRRPIRTWVRR</sequence>
<name>A0A6I4NU18_9MICO</name>
<evidence type="ECO:0000313" key="4">
    <source>
        <dbReference type="Proteomes" id="UP000438182"/>
    </source>
</evidence>
<feature type="compositionally biased region" description="Polar residues" evidence="1">
    <location>
        <begin position="805"/>
        <end position="816"/>
    </location>
</feature>
<organism evidence="3 4">
    <name type="scientific">Agromyces seonyuensis</name>
    <dbReference type="NCBI Taxonomy" id="2662446"/>
    <lineage>
        <taxon>Bacteria</taxon>
        <taxon>Bacillati</taxon>
        <taxon>Actinomycetota</taxon>
        <taxon>Actinomycetes</taxon>
        <taxon>Micrococcales</taxon>
        <taxon>Microbacteriaceae</taxon>
        <taxon>Agromyces</taxon>
    </lineage>
</organism>